<evidence type="ECO:0000256" key="4">
    <source>
        <dbReference type="ARBA" id="ARBA00022525"/>
    </source>
</evidence>
<evidence type="ECO:0000256" key="5">
    <source>
        <dbReference type="ARBA" id="ARBA00022729"/>
    </source>
</evidence>
<evidence type="ECO:0000256" key="7">
    <source>
        <dbReference type="RuleBase" id="RU367102"/>
    </source>
</evidence>
<accession>A0A6A4R434</accession>
<name>A0A6A4R434_LUPAL</name>
<dbReference type="Proteomes" id="UP000447434">
    <property type="component" value="Chromosome 1"/>
</dbReference>
<dbReference type="GO" id="GO:0005576">
    <property type="term" value="C:extracellular region"/>
    <property type="evidence" value="ECO:0007669"/>
    <property type="project" value="UniProtKB-SubCell"/>
</dbReference>
<comment type="similarity">
    <text evidence="2 7">Belongs to the plant cysteine rich small secretory peptide family. Epidermal patterning factor subfamily.</text>
</comment>
<dbReference type="PANTHER" id="PTHR33109:SF41">
    <property type="entry name" value="PROTEIN EPIDERMAL PATTERNING FACTOR 1"/>
    <property type="match status" value="1"/>
</dbReference>
<dbReference type="AlphaFoldDB" id="A0A6A4R434"/>
<comment type="caution">
    <text evidence="9">The sequence shown here is derived from an EMBL/GenBank/DDBJ whole genome shotgun (WGS) entry which is preliminary data.</text>
</comment>
<evidence type="ECO:0000256" key="1">
    <source>
        <dbReference type="ARBA" id="ARBA00004613"/>
    </source>
</evidence>
<evidence type="ECO:0000313" key="9">
    <source>
        <dbReference type="EMBL" id="KAE9620761.1"/>
    </source>
</evidence>
<protein>
    <recommendedName>
        <fullName evidence="7">Epidermal patterning factor-like protein</fullName>
    </recommendedName>
</protein>
<sequence>MPIKYDSFSIAPFINFQDIKHYYIIYNLVSLNFFLILSIVSIINYYLIICNVLMYGVDTDNNDAHYEVDKVTHTTRSKSGFWSERENVIEKPMWNGKNQKIIGNKRGRKTLEIAGSRLPDCLHACGSCTPCRLIIVSLACAFHTEEAESCPISYRCMCNSKSYPVP</sequence>
<evidence type="ECO:0000313" key="10">
    <source>
        <dbReference type="Proteomes" id="UP000447434"/>
    </source>
</evidence>
<evidence type="ECO:0000256" key="2">
    <source>
        <dbReference type="ARBA" id="ARBA00008127"/>
    </source>
</evidence>
<dbReference type="EMBL" id="WOCE01000001">
    <property type="protein sequence ID" value="KAE9620761.1"/>
    <property type="molecule type" value="Genomic_DNA"/>
</dbReference>
<evidence type="ECO:0000256" key="6">
    <source>
        <dbReference type="ARBA" id="ARBA00023157"/>
    </source>
</evidence>
<evidence type="ECO:0000256" key="3">
    <source>
        <dbReference type="ARBA" id="ARBA00022473"/>
    </source>
</evidence>
<keyword evidence="8" id="KW-1133">Transmembrane helix</keyword>
<dbReference type="GO" id="GO:0010052">
    <property type="term" value="P:guard cell differentiation"/>
    <property type="evidence" value="ECO:0007669"/>
    <property type="project" value="UniProtKB-UniRule"/>
</dbReference>
<keyword evidence="10" id="KW-1185">Reference proteome</keyword>
<feature type="transmembrane region" description="Helical" evidence="8">
    <location>
        <begin position="21"/>
        <end position="47"/>
    </location>
</feature>
<dbReference type="PANTHER" id="PTHR33109">
    <property type="entry name" value="EPIDERMAL PATTERNING FACTOR-LIKE PROTEIN 4"/>
    <property type="match status" value="1"/>
</dbReference>
<reference evidence="10" key="1">
    <citation type="journal article" date="2020" name="Nat. Commun.">
        <title>Genome sequence of the cluster root forming white lupin.</title>
        <authorList>
            <person name="Hufnagel B."/>
            <person name="Marques A."/>
            <person name="Soriano A."/>
            <person name="Marques L."/>
            <person name="Divol F."/>
            <person name="Doumas P."/>
            <person name="Sallet E."/>
            <person name="Mancinotti D."/>
            <person name="Carrere S."/>
            <person name="Marande W."/>
            <person name="Arribat S."/>
            <person name="Keller J."/>
            <person name="Huneau C."/>
            <person name="Blein T."/>
            <person name="Aime D."/>
            <person name="Laguerre M."/>
            <person name="Taylor J."/>
            <person name="Schubert V."/>
            <person name="Nelson M."/>
            <person name="Geu-Flores F."/>
            <person name="Crespi M."/>
            <person name="Gallardo-Guerrero K."/>
            <person name="Delaux P.-M."/>
            <person name="Salse J."/>
            <person name="Berges H."/>
            <person name="Guyot R."/>
            <person name="Gouzy J."/>
            <person name="Peret B."/>
        </authorList>
    </citation>
    <scope>NUCLEOTIDE SEQUENCE [LARGE SCALE GENOMIC DNA]</scope>
    <source>
        <strain evidence="10">cv. Amiga</strain>
    </source>
</reference>
<organism evidence="9 10">
    <name type="scientific">Lupinus albus</name>
    <name type="common">White lupine</name>
    <name type="synonym">Lupinus termis</name>
    <dbReference type="NCBI Taxonomy" id="3870"/>
    <lineage>
        <taxon>Eukaryota</taxon>
        <taxon>Viridiplantae</taxon>
        <taxon>Streptophyta</taxon>
        <taxon>Embryophyta</taxon>
        <taxon>Tracheophyta</taxon>
        <taxon>Spermatophyta</taxon>
        <taxon>Magnoliopsida</taxon>
        <taxon>eudicotyledons</taxon>
        <taxon>Gunneridae</taxon>
        <taxon>Pentapetalae</taxon>
        <taxon>rosids</taxon>
        <taxon>fabids</taxon>
        <taxon>Fabales</taxon>
        <taxon>Fabaceae</taxon>
        <taxon>Papilionoideae</taxon>
        <taxon>50 kb inversion clade</taxon>
        <taxon>genistoids sensu lato</taxon>
        <taxon>core genistoids</taxon>
        <taxon>Genisteae</taxon>
        <taxon>Lupinus</taxon>
    </lineage>
</organism>
<keyword evidence="8" id="KW-0472">Membrane</keyword>
<gene>
    <name evidence="9" type="ORF">Lalb_Chr01g0006471</name>
</gene>
<dbReference type="InterPro" id="IPR039455">
    <property type="entry name" value="EPFL"/>
</dbReference>
<keyword evidence="6" id="KW-1015">Disulfide bond</keyword>
<keyword evidence="3 7" id="KW-0217">Developmental protein</keyword>
<proteinExistence type="inferred from homology"/>
<comment type="function">
    <text evidence="7">Controls stomatal patterning.</text>
</comment>
<keyword evidence="5" id="KW-0732">Signal</keyword>
<dbReference type="OrthoDB" id="771316at2759"/>
<evidence type="ECO:0000256" key="8">
    <source>
        <dbReference type="SAM" id="Phobius"/>
    </source>
</evidence>
<dbReference type="Pfam" id="PF17181">
    <property type="entry name" value="EPF"/>
    <property type="match status" value="1"/>
</dbReference>
<comment type="subcellular location">
    <subcellularLocation>
        <location evidence="1 7">Secreted</location>
    </subcellularLocation>
</comment>
<keyword evidence="4 7" id="KW-0964">Secreted</keyword>
<keyword evidence="8" id="KW-0812">Transmembrane</keyword>